<comment type="caution">
    <text evidence="2">The sequence shown here is derived from an EMBL/GenBank/DDBJ whole genome shotgun (WGS) entry which is preliminary data.</text>
</comment>
<evidence type="ECO:0000259" key="1">
    <source>
        <dbReference type="Pfam" id="PF08241"/>
    </source>
</evidence>
<dbReference type="Gene3D" id="3.40.50.150">
    <property type="entry name" value="Vaccinia Virus protein VP39"/>
    <property type="match status" value="1"/>
</dbReference>
<dbReference type="PANTHER" id="PTHR43591">
    <property type="entry name" value="METHYLTRANSFERASE"/>
    <property type="match status" value="1"/>
</dbReference>
<organism evidence="2 3">
    <name type="scientific">Rhizobium lusitanum</name>
    <dbReference type="NCBI Taxonomy" id="293958"/>
    <lineage>
        <taxon>Bacteria</taxon>
        <taxon>Pseudomonadati</taxon>
        <taxon>Pseudomonadota</taxon>
        <taxon>Alphaproteobacteria</taxon>
        <taxon>Hyphomicrobiales</taxon>
        <taxon>Rhizobiaceae</taxon>
        <taxon>Rhizobium/Agrobacterium group</taxon>
        <taxon>Rhizobium</taxon>
    </lineage>
</organism>
<proteinExistence type="predicted"/>
<gene>
    <name evidence="2" type="ORF">GR212_06345</name>
</gene>
<evidence type="ECO:0000313" key="2">
    <source>
        <dbReference type="EMBL" id="NEI69190.1"/>
    </source>
</evidence>
<dbReference type="Proteomes" id="UP000483035">
    <property type="component" value="Unassembled WGS sequence"/>
</dbReference>
<protein>
    <submittedName>
        <fullName evidence="2">Methyltransferase domain-containing protein</fullName>
    </submittedName>
</protein>
<dbReference type="AlphaFoldDB" id="A0A6L9U4R1"/>
<accession>A0A6L9U4R1</accession>
<evidence type="ECO:0000313" key="3">
    <source>
        <dbReference type="Proteomes" id="UP000483035"/>
    </source>
</evidence>
<dbReference type="InterPro" id="IPR029063">
    <property type="entry name" value="SAM-dependent_MTases_sf"/>
</dbReference>
<dbReference type="GO" id="GO:0032259">
    <property type="term" value="P:methylation"/>
    <property type="evidence" value="ECO:0007669"/>
    <property type="project" value="UniProtKB-KW"/>
</dbReference>
<dbReference type="Pfam" id="PF08241">
    <property type="entry name" value="Methyltransf_11"/>
    <property type="match status" value="1"/>
</dbReference>
<sequence>MLETDRVFAGSIPENYDRYMVPLIFEPFAADLVRRAALLAPGAVLEIAAGTGAVTRALAPRLAANASYVVTDLNQPMLDYAAARQAPDNRITWRQADALALPFENAAFDLVCCQFGAMFFPDRLSAYREARRVLKPGGWFLFNVWDRIEENIFADDVTNALARIFPDDPPRFLARTPHGYHDKELIRTELESAGFSDVVIETKAERSRASSPRLPAIAYCRGTLLRNEIEAREAGRLEAATDYAASAIADRHGSGEVSAKIQAHVILASA</sequence>
<reference evidence="2 3" key="1">
    <citation type="submission" date="2019-12" db="EMBL/GenBank/DDBJ databases">
        <title>Rhizobium genotypes associated with high levels of biological nitrogen fixation by grain legumes in a temperate-maritime cropping system.</title>
        <authorList>
            <person name="Maluk M."/>
            <person name="Francesc Ferrando Molina F."/>
            <person name="Lopez Del Egido L."/>
            <person name="Lafos M."/>
            <person name="Langarica-Fuentes A."/>
            <person name="Gebre Yohannes G."/>
            <person name="Young M.W."/>
            <person name="Martin P."/>
            <person name="Gantlett R."/>
            <person name="Kenicer G."/>
            <person name="Hawes C."/>
            <person name="Begg G.S."/>
            <person name="Quilliam R.S."/>
            <person name="Squire G.R."/>
            <person name="Poole P.S."/>
            <person name="Young P.W."/>
            <person name="Iannetta P.M."/>
            <person name="James E.K."/>
        </authorList>
    </citation>
    <scope>NUCLEOTIDE SEQUENCE [LARGE SCALE GENOMIC DNA]</scope>
    <source>
        <strain evidence="2 3">JHI1118</strain>
    </source>
</reference>
<dbReference type="InterPro" id="IPR013216">
    <property type="entry name" value="Methyltransf_11"/>
</dbReference>
<keyword evidence="2" id="KW-0808">Transferase</keyword>
<dbReference type="RefSeq" id="WP_163985608.1">
    <property type="nucleotide sequence ID" value="NZ_WUEY01000002.1"/>
</dbReference>
<dbReference type="GO" id="GO:0008757">
    <property type="term" value="F:S-adenosylmethionine-dependent methyltransferase activity"/>
    <property type="evidence" value="ECO:0007669"/>
    <property type="project" value="InterPro"/>
</dbReference>
<keyword evidence="2" id="KW-0489">Methyltransferase</keyword>
<feature type="domain" description="Methyltransferase type 11" evidence="1">
    <location>
        <begin position="45"/>
        <end position="142"/>
    </location>
</feature>
<dbReference type="CDD" id="cd02440">
    <property type="entry name" value="AdoMet_MTases"/>
    <property type="match status" value="1"/>
</dbReference>
<dbReference type="SUPFAM" id="SSF53335">
    <property type="entry name" value="S-adenosyl-L-methionine-dependent methyltransferases"/>
    <property type="match status" value="1"/>
</dbReference>
<dbReference type="EMBL" id="WUEY01000002">
    <property type="protein sequence ID" value="NEI69190.1"/>
    <property type="molecule type" value="Genomic_DNA"/>
</dbReference>
<name>A0A6L9U4R1_9HYPH</name>